<keyword evidence="1" id="KW-0813">Transport</keyword>
<dbReference type="KEGG" id="btab:109038703"/>
<dbReference type="GO" id="GO:0000149">
    <property type="term" value="F:SNARE binding"/>
    <property type="evidence" value="ECO:0007669"/>
    <property type="project" value="TreeGrafter"/>
</dbReference>
<evidence type="ECO:0000256" key="3">
    <source>
        <dbReference type="ARBA" id="ARBA00023054"/>
    </source>
</evidence>
<gene>
    <name evidence="7" type="ORF">BEMITA_LOCUS10034</name>
</gene>
<dbReference type="AlphaFoldDB" id="A0A9P0AH23"/>
<protein>
    <recommendedName>
        <fullName evidence="9">Syndetin</fullName>
    </recommendedName>
</protein>
<evidence type="ECO:0000256" key="2">
    <source>
        <dbReference type="ARBA" id="ARBA00022927"/>
    </source>
</evidence>
<dbReference type="GO" id="GO:0015031">
    <property type="term" value="P:protein transport"/>
    <property type="evidence" value="ECO:0007669"/>
    <property type="project" value="UniProtKB-KW"/>
</dbReference>
<dbReference type="GO" id="GO:1990745">
    <property type="term" value="C:EARP complex"/>
    <property type="evidence" value="ECO:0007669"/>
    <property type="project" value="InterPro"/>
</dbReference>
<sequence length="919" mass="104148">MENLKNKVLGLINKQGSEGKIPIISFDQDASQFFGQDEDEPPLPSVSTYTDENRKCDTEILESINPDYFQNNGFDACAYELEKLPEVLDVYQLQQNIKTLRQQQIVVSKKVYQLILDKHRACEEEIKKIQVLQQDLNDALGVCRTSRGCLKNAKRLFTTTSLGILANYRKRTLTQDLLKSLLTIKTLLRTQERLEDLLSQEDFAGAIGLLIKCQQVSSAYQHFTCVAALEGKLKDTLVLVEEQLDVALAKMCCDFKHDVYSKLQAAYSQLGKTQMAINQLHMHFISTVHSAAFNVVHARVGQKQQYSTLCESLPDNELLPCLRELCRALWHIVLSYHKVVVWHRENSADQNPASEEADLEKSFHEEYVKQKLENGLSRLWTDIQSKVTPLIFGADLASFKFDDFLQVLAIIHRLVIVGEEFCGSESSELKNSVRTQSSNYFRRYHASRLEELKLFLENEIWTPCPVKSDFTLLQLQEFKSLRLSIQTAAGRVRGRQASSGNIMDNSFTSGTNYFTHFSESGSPFDSALDTSVLEEDILDNETEGSSNYYSDDSEDESTHTKTKKTHNHIRNHSSPLITNTTLTVLRLCGRYLQMSRLLQSVAPDAIHCLGQLFEYYLYAVFSFFTADPPTGSVENVTSVKLQAVIKRIQENFLQSDASGNGTQVNKPVISPVVDLQNAETLYGLNERVVAVESLVFLAEQYDALRPYLEQLIPAEDPTVHVLNQLYSQTVASAVDVRRPVYSCVAWRAVDTQHILSLMSKTNWEIKDVMSQHSPYVDVLVRELQIFAMKLDALNTHLNIPQAVHNVIWECISFIIASILVEGFSSSKRCSNGGRALMQLDLTQLVSKLEAMSSLKPVPHKEFVETYVKAYYLSEPTLETWVKDHTEYSPKQLIALVSCVCAGNKKNKQRLINCIEEMDR</sequence>
<organism evidence="7 8">
    <name type="scientific">Bemisia tabaci</name>
    <name type="common">Sweetpotato whitefly</name>
    <name type="synonym">Aleurodes tabaci</name>
    <dbReference type="NCBI Taxonomy" id="7038"/>
    <lineage>
        <taxon>Eukaryota</taxon>
        <taxon>Metazoa</taxon>
        <taxon>Ecdysozoa</taxon>
        <taxon>Arthropoda</taxon>
        <taxon>Hexapoda</taxon>
        <taxon>Insecta</taxon>
        <taxon>Pterygota</taxon>
        <taxon>Neoptera</taxon>
        <taxon>Paraneoptera</taxon>
        <taxon>Hemiptera</taxon>
        <taxon>Sternorrhyncha</taxon>
        <taxon>Aleyrodoidea</taxon>
        <taxon>Aleyrodidae</taxon>
        <taxon>Aleyrodinae</taxon>
        <taxon>Bemisia</taxon>
    </lineage>
</organism>
<evidence type="ECO:0000313" key="8">
    <source>
        <dbReference type="Proteomes" id="UP001152759"/>
    </source>
</evidence>
<dbReference type="InterPro" id="IPR019514">
    <property type="entry name" value="Syndetin_C"/>
</dbReference>
<evidence type="ECO:0000313" key="7">
    <source>
        <dbReference type="EMBL" id="CAH0391416.1"/>
    </source>
</evidence>
<keyword evidence="3" id="KW-0175">Coiled coil</keyword>
<evidence type="ECO:0008006" key="9">
    <source>
        <dbReference type="Google" id="ProtNLM"/>
    </source>
</evidence>
<dbReference type="Pfam" id="PF10474">
    <property type="entry name" value="Syndetin_C"/>
    <property type="match status" value="1"/>
</dbReference>
<accession>A0A9P0AH23</accession>
<evidence type="ECO:0000256" key="1">
    <source>
        <dbReference type="ARBA" id="ARBA00022448"/>
    </source>
</evidence>
<keyword evidence="2" id="KW-0653">Protein transport</keyword>
<dbReference type="PANTHER" id="PTHR13258:SF0">
    <property type="entry name" value="SYNDETIN"/>
    <property type="match status" value="1"/>
</dbReference>
<name>A0A9P0AH23_BEMTA</name>
<evidence type="ECO:0000259" key="5">
    <source>
        <dbReference type="Pfam" id="PF10474"/>
    </source>
</evidence>
<reference evidence="7" key="1">
    <citation type="submission" date="2021-12" db="EMBL/GenBank/DDBJ databases">
        <authorList>
            <person name="King R."/>
        </authorList>
    </citation>
    <scope>NUCLEOTIDE SEQUENCE</scope>
</reference>
<dbReference type="PANTHER" id="PTHR13258">
    <property type="entry name" value="SYNDETIN"/>
    <property type="match status" value="1"/>
</dbReference>
<dbReference type="InterPro" id="IPR019515">
    <property type="entry name" value="VPS54_N"/>
</dbReference>
<dbReference type="GO" id="GO:0032456">
    <property type="term" value="P:endocytic recycling"/>
    <property type="evidence" value="ECO:0007669"/>
    <property type="project" value="InterPro"/>
</dbReference>
<dbReference type="Pfam" id="PF10475">
    <property type="entry name" value="Vps54_N"/>
    <property type="match status" value="1"/>
</dbReference>
<keyword evidence="8" id="KW-1185">Reference proteome</keyword>
<dbReference type="EMBL" id="OU963867">
    <property type="protein sequence ID" value="CAH0391416.1"/>
    <property type="molecule type" value="Genomic_DNA"/>
</dbReference>
<feature type="domain" description="Vacuolar protein sorting-associated protein 54 N-terminal" evidence="6">
    <location>
        <begin position="61"/>
        <end position="342"/>
    </location>
</feature>
<dbReference type="InterPro" id="IPR040047">
    <property type="entry name" value="VPS50"/>
</dbReference>
<feature type="domain" description="Syndetin C-terminal" evidence="5">
    <location>
        <begin position="681"/>
        <end position="915"/>
    </location>
</feature>
<evidence type="ECO:0000256" key="4">
    <source>
        <dbReference type="SAM" id="MobiDB-lite"/>
    </source>
</evidence>
<dbReference type="GO" id="GO:0005829">
    <property type="term" value="C:cytosol"/>
    <property type="evidence" value="ECO:0007669"/>
    <property type="project" value="GOC"/>
</dbReference>
<evidence type="ECO:0000259" key="6">
    <source>
        <dbReference type="Pfam" id="PF10475"/>
    </source>
</evidence>
<feature type="compositionally biased region" description="Basic residues" evidence="4">
    <location>
        <begin position="560"/>
        <end position="571"/>
    </location>
</feature>
<proteinExistence type="predicted"/>
<dbReference type="GO" id="GO:0042147">
    <property type="term" value="P:retrograde transport, endosome to Golgi"/>
    <property type="evidence" value="ECO:0007669"/>
    <property type="project" value="InterPro"/>
</dbReference>
<feature type="region of interest" description="Disordered" evidence="4">
    <location>
        <begin position="542"/>
        <end position="572"/>
    </location>
</feature>
<dbReference type="Proteomes" id="UP001152759">
    <property type="component" value="Chromosome 6"/>
</dbReference>